<feature type="compositionally biased region" description="Gly residues" evidence="1">
    <location>
        <begin position="378"/>
        <end position="388"/>
    </location>
</feature>
<accession>A0A182SFH2</accession>
<evidence type="ECO:0000313" key="2">
    <source>
        <dbReference type="EnsemblMetazoa" id="AMAM005752-PA"/>
    </source>
</evidence>
<feature type="region of interest" description="Disordered" evidence="1">
    <location>
        <begin position="105"/>
        <end position="147"/>
    </location>
</feature>
<reference evidence="3" key="1">
    <citation type="submission" date="2013-09" db="EMBL/GenBank/DDBJ databases">
        <title>The Genome Sequence of Anopheles maculatus species B.</title>
        <authorList>
            <consortium name="The Broad Institute Genomics Platform"/>
            <person name="Neafsey D.E."/>
            <person name="Besansky N."/>
            <person name="Howell P."/>
            <person name="Walton C."/>
            <person name="Young S.K."/>
            <person name="Zeng Q."/>
            <person name="Gargeya S."/>
            <person name="Fitzgerald M."/>
            <person name="Haas B."/>
            <person name="Abouelleil A."/>
            <person name="Allen A.W."/>
            <person name="Alvarado L."/>
            <person name="Arachchi H.M."/>
            <person name="Berlin A.M."/>
            <person name="Chapman S.B."/>
            <person name="Gainer-Dewar J."/>
            <person name="Goldberg J."/>
            <person name="Griggs A."/>
            <person name="Gujja S."/>
            <person name="Hansen M."/>
            <person name="Howarth C."/>
            <person name="Imamovic A."/>
            <person name="Ireland A."/>
            <person name="Larimer J."/>
            <person name="McCowan C."/>
            <person name="Murphy C."/>
            <person name="Pearson M."/>
            <person name="Poon T.W."/>
            <person name="Priest M."/>
            <person name="Roberts A."/>
            <person name="Saif S."/>
            <person name="Shea T."/>
            <person name="Sisk P."/>
            <person name="Sykes S."/>
            <person name="Wortman J."/>
            <person name="Nusbaum C."/>
            <person name="Birren B."/>
        </authorList>
    </citation>
    <scope>NUCLEOTIDE SEQUENCE [LARGE SCALE GENOMIC DNA]</scope>
    <source>
        <strain evidence="3">maculatus3</strain>
    </source>
</reference>
<dbReference type="VEuPathDB" id="VectorBase:AMAM005752"/>
<feature type="compositionally biased region" description="Polar residues" evidence="1">
    <location>
        <begin position="135"/>
        <end position="147"/>
    </location>
</feature>
<organism evidence="2 3">
    <name type="scientific">Anopheles maculatus</name>
    <dbReference type="NCBI Taxonomy" id="74869"/>
    <lineage>
        <taxon>Eukaryota</taxon>
        <taxon>Metazoa</taxon>
        <taxon>Ecdysozoa</taxon>
        <taxon>Arthropoda</taxon>
        <taxon>Hexapoda</taxon>
        <taxon>Insecta</taxon>
        <taxon>Pterygota</taxon>
        <taxon>Neoptera</taxon>
        <taxon>Endopterygota</taxon>
        <taxon>Diptera</taxon>
        <taxon>Nematocera</taxon>
        <taxon>Culicoidea</taxon>
        <taxon>Culicidae</taxon>
        <taxon>Anophelinae</taxon>
        <taxon>Anopheles</taxon>
        <taxon>Anopheles maculatus group</taxon>
    </lineage>
</organism>
<name>A0A182SFH2_9DIPT</name>
<dbReference type="PANTHER" id="PTHR23353:SF23">
    <property type="entry name" value="PROTEIN HAIRLESS"/>
    <property type="match status" value="1"/>
</dbReference>
<evidence type="ECO:0000313" key="3">
    <source>
        <dbReference type="Proteomes" id="UP000075901"/>
    </source>
</evidence>
<proteinExistence type="predicted"/>
<reference evidence="2" key="2">
    <citation type="submission" date="2020-05" db="UniProtKB">
        <authorList>
            <consortium name="EnsemblMetazoa"/>
        </authorList>
    </citation>
    <scope>IDENTIFICATION</scope>
    <source>
        <strain evidence="2">maculatus3</strain>
    </source>
</reference>
<dbReference type="Proteomes" id="UP000075901">
    <property type="component" value="Unassembled WGS sequence"/>
</dbReference>
<dbReference type="InterPro" id="IPR053019">
    <property type="entry name" value="GATA_zinc_finger"/>
</dbReference>
<sequence length="421" mass="44608">MNEDALKALLDEAITYKCPKDREHKSATFNVRMSLPYQIALSLAELLSKTEREDQEQNFSFTSRPVHSKRASARPTQGGSLQDITEATKQEYGYTEYCSGSSFSHKRHGGGGHGGFRSKRQISSVSSRQREGGSLPSNVNETTTPSYISEQPFLNEVRRPLKSTSAKFSTKSNDYGALLRSAPLNAIGASDWSGIGGLAAGEESQSNATAGEIGVGSTNFGFQRGGGVIGSGPGTAAHTIINMGELDSDEGPSSSRGFREMFSGHANNALQQKAFCYSKPQYTTQACLEIGQATNLNRPSSMHHVDTTVPLPMLETVQLGSTYPAVKCMIDSSKVDQSTMKSVLSSSNQFISTTRSSLTYPTIQQKFDENANSVSQFGGSGSGGGGIGASSSGNQMGVGGNAGSGSGSKKPRKPKSDRNTV</sequence>
<feature type="region of interest" description="Disordered" evidence="1">
    <location>
        <begin position="54"/>
        <end position="82"/>
    </location>
</feature>
<dbReference type="EnsemblMetazoa" id="AMAM005752-RA">
    <property type="protein sequence ID" value="AMAM005752-PA"/>
    <property type="gene ID" value="AMAM005752"/>
</dbReference>
<evidence type="ECO:0000256" key="1">
    <source>
        <dbReference type="SAM" id="MobiDB-lite"/>
    </source>
</evidence>
<keyword evidence="3" id="KW-1185">Reference proteome</keyword>
<dbReference type="PANTHER" id="PTHR23353">
    <property type="entry name" value="RAB-GAP/TBC-RELATED"/>
    <property type="match status" value="1"/>
</dbReference>
<feature type="region of interest" description="Disordered" evidence="1">
    <location>
        <begin position="373"/>
        <end position="421"/>
    </location>
</feature>
<dbReference type="AlphaFoldDB" id="A0A182SFH2"/>
<feature type="compositionally biased region" description="Basic residues" evidence="1">
    <location>
        <begin position="105"/>
        <end position="120"/>
    </location>
</feature>
<protein>
    <submittedName>
        <fullName evidence="2">Uncharacterized protein</fullName>
    </submittedName>
</protein>
<feature type="compositionally biased region" description="Gly residues" evidence="1">
    <location>
        <begin position="396"/>
        <end position="406"/>
    </location>
</feature>